<evidence type="ECO:0000313" key="4">
    <source>
        <dbReference type="Proteomes" id="UP001629392"/>
    </source>
</evidence>
<name>A0ABW9EA33_9BURK</name>
<sequence length="89" mass="9356">MKHLGAAVLSGLLATLNAPLASAQGNTTSSSPATEHSDPIVRMHRQVAAANRVYDQKVAAAKKVYDHKKAEARKERDAAIKAAHDAAGQ</sequence>
<feature type="region of interest" description="Disordered" evidence="1">
    <location>
        <begin position="69"/>
        <end position="89"/>
    </location>
</feature>
<protein>
    <submittedName>
        <fullName evidence="3">Uncharacterized protein</fullName>
    </submittedName>
</protein>
<dbReference type="EMBL" id="JAQQCL010000001">
    <property type="protein sequence ID" value="MFM0714991.1"/>
    <property type="molecule type" value="Genomic_DNA"/>
</dbReference>
<evidence type="ECO:0000256" key="1">
    <source>
        <dbReference type="SAM" id="MobiDB-lite"/>
    </source>
</evidence>
<reference evidence="3 4" key="1">
    <citation type="journal article" date="2024" name="Chem. Sci.">
        <title>Discovery of megapolipeptins by genome mining of a Burkholderiales bacteria collection.</title>
        <authorList>
            <person name="Paulo B.S."/>
            <person name="Recchia M.J.J."/>
            <person name="Lee S."/>
            <person name="Fergusson C.H."/>
            <person name="Romanowski S.B."/>
            <person name="Hernandez A."/>
            <person name="Krull N."/>
            <person name="Liu D.Y."/>
            <person name="Cavanagh H."/>
            <person name="Bos A."/>
            <person name="Gray C.A."/>
            <person name="Murphy B.T."/>
            <person name="Linington R.G."/>
            <person name="Eustaquio A.S."/>
        </authorList>
    </citation>
    <scope>NUCLEOTIDE SEQUENCE [LARGE SCALE GENOMIC DNA]</scope>
    <source>
        <strain evidence="3 4">RL17-350-BIC-E</strain>
    </source>
</reference>
<feature type="chain" id="PRO_5047149988" evidence="2">
    <location>
        <begin position="24"/>
        <end position="89"/>
    </location>
</feature>
<dbReference type="RefSeq" id="WP_408139256.1">
    <property type="nucleotide sequence ID" value="NZ_JAQQCJ010000005.1"/>
</dbReference>
<evidence type="ECO:0000256" key="2">
    <source>
        <dbReference type="SAM" id="SignalP"/>
    </source>
</evidence>
<comment type="caution">
    <text evidence="3">The sequence shown here is derived from an EMBL/GenBank/DDBJ whole genome shotgun (WGS) entry which is preliminary data.</text>
</comment>
<accession>A0ABW9EA33</accession>
<proteinExistence type="predicted"/>
<organism evidence="3 4">
    <name type="scientific">Paraburkholderia strydomiana</name>
    <dbReference type="NCBI Taxonomy" id="1245417"/>
    <lineage>
        <taxon>Bacteria</taxon>
        <taxon>Pseudomonadati</taxon>
        <taxon>Pseudomonadota</taxon>
        <taxon>Betaproteobacteria</taxon>
        <taxon>Burkholderiales</taxon>
        <taxon>Burkholderiaceae</taxon>
        <taxon>Paraburkholderia</taxon>
    </lineage>
</organism>
<gene>
    <name evidence="3" type="ORF">PQQ73_01455</name>
</gene>
<keyword evidence="2" id="KW-0732">Signal</keyword>
<keyword evidence="4" id="KW-1185">Reference proteome</keyword>
<feature type="signal peptide" evidence="2">
    <location>
        <begin position="1"/>
        <end position="23"/>
    </location>
</feature>
<dbReference type="Proteomes" id="UP001629392">
    <property type="component" value="Unassembled WGS sequence"/>
</dbReference>
<evidence type="ECO:0000313" key="3">
    <source>
        <dbReference type="EMBL" id="MFM0714991.1"/>
    </source>
</evidence>